<evidence type="ECO:0000313" key="2">
    <source>
        <dbReference type="Proteomes" id="UP000018296"/>
    </source>
</evidence>
<proteinExistence type="predicted"/>
<gene>
    <name evidence="1" type="ORF">P343_00985</name>
</gene>
<name>V6JA84_9BACL</name>
<protein>
    <submittedName>
        <fullName evidence="1">Uncharacterized protein</fullName>
    </submittedName>
</protein>
<comment type="caution">
    <text evidence="1">The sequence shown here is derived from an EMBL/GenBank/DDBJ whole genome shotgun (WGS) entry which is preliminary data.</text>
</comment>
<dbReference type="AlphaFoldDB" id="V6JA84"/>
<reference evidence="1 2" key="1">
    <citation type="journal article" date="2013" name="Genome Announc.">
        <title>Genome Sequence of Sporolactobacillus laevolacticus DSM442, an Efficient Polymer-Grade D-Lactate Producer from Agricultural Waste Cottonseed as a Nitrogen Source.</title>
        <authorList>
            <person name="Wang H."/>
            <person name="Wang L."/>
            <person name="Ju J."/>
            <person name="Yu B."/>
            <person name="Ma Y."/>
        </authorList>
    </citation>
    <scope>NUCLEOTIDE SEQUENCE [LARGE SCALE GENOMIC DNA]</scope>
    <source>
        <strain evidence="1 2">DSM 442</strain>
    </source>
</reference>
<evidence type="ECO:0000313" key="1">
    <source>
        <dbReference type="EMBL" id="EST13674.1"/>
    </source>
</evidence>
<accession>V6JA84</accession>
<dbReference type="Proteomes" id="UP000018296">
    <property type="component" value="Unassembled WGS sequence"/>
</dbReference>
<sequence>MSGMPQDVAFCLTSALFVLLFEQTLKVGYVYTKLINDFHSMFGFIPFDGYLKRAKLMESVSDSKNQQSNVNC</sequence>
<keyword evidence="2" id="KW-1185">Reference proteome</keyword>
<organism evidence="1 2">
    <name type="scientific">Sporolactobacillus laevolacticus DSM 442</name>
    <dbReference type="NCBI Taxonomy" id="1395513"/>
    <lineage>
        <taxon>Bacteria</taxon>
        <taxon>Bacillati</taxon>
        <taxon>Bacillota</taxon>
        <taxon>Bacilli</taxon>
        <taxon>Bacillales</taxon>
        <taxon>Sporolactobacillaceae</taxon>
        <taxon>Sporolactobacillus</taxon>
    </lineage>
</organism>
<dbReference type="EMBL" id="AWTC01000001">
    <property type="protein sequence ID" value="EST13674.1"/>
    <property type="molecule type" value="Genomic_DNA"/>
</dbReference>